<keyword evidence="10 13" id="KW-0472">Membrane</keyword>
<dbReference type="InterPro" id="IPR012910">
    <property type="entry name" value="Plug_dom"/>
</dbReference>
<protein>
    <submittedName>
        <fullName evidence="18">TonB-dependent receptor</fullName>
    </submittedName>
</protein>
<dbReference type="PROSITE" id="PS52016">
    <property type="entry name" value="TONB_DEPENDENT_REC_3"/>
    <property type="match status" value="1"/>
</dbReference>
<keyword evidence="5" id="KW-0410">Iron transport</keyword>
<keyword evidence="4 13" id="KW-1134">Transmembrane beta strand</keyword>
<dbReference type="InterPro" id="IPR039426">
    <property type="entry name" value="TonB-dep_rcpt-like"/>
</dbReference>
<evidence type="ECO:0000256" key="13">
    <source>
        <dbReference type="PROSITE-ProRule" id="PRU01360"/>
    </source>
</evidence>
<evidence type="ECO:0000256" key="5">
    <source>
        <dbReference type="ARBA" id="ARBA00022496"/>
    </source>
</evidence>
<name>A0ABT2ATN3_9BURK</name>
<proteinExistence type="inferred from homology"/>
<dbReference type="CDD" id="cd01347">
    <property type="entry name" value="ligand_gated_channel"/>
    <property type="match status" value="1"/>
</dbReference>
<keyword evidence="15" id="KW-0732">Signal</keyword>
<evidence type="ECO:0000256" key="8">
    <source>
        <dbReference type="ARBA" id="ARBA00023065"/>
    </source>
</evidence>
<keyword evidence="19" id="KW-1185">Reference proteome</keyword>
<sequence>MSILLTTMSSHLIRLPLSAALLAAFATPVLAQSAAPTSVVVVTGSRTEQESFDLPAAVSVVDAQRIQAGQPRVNLSESLVAVPGIVIQNRQNYAQDLQVSSRGFGARSSFGVRGVRLIADGIPATMPDGQGQAATFNLDMAERIEILRGPFSALYGNHSGGVIQLFTRDGEGPPSLELSVAGGSDGLRKTDVNAQGKAGAVGYVLDASRFETDGYRDHSAATRDQAYAKLTLPTGRDGKLTIVANSLEQDDTQDPLGVTWATFQRDPRAGEIDTTDTQSPQRTFAERYNTRKSIDHQQIGLNWQQRFGSNRLQLTAYGGNRRVIQYQSFSRAFQQPATHSGGVIDFDRDFRGVDVNWQDVRTLGAGTLRTTFGVEWADSQDARQGFENFVGTQFGLKGRLRRDEDNRLTSVDPYVQTQWESGAWVLTGGLRHTRLKVGVSDRFRDNGDDSGGTDFNGTVPVIGILRKVSPSLNLYASAARGFETPTLNELFYSAAGAGFNFGLAPSRSVHLEVGAKSMFGQHTRADIALFQARTRNELVVDASNGGRTSYRNAGRTLRQGVELSVASNFAGGWNTLVAANILHAIYDDGFGAIPSGNRLPGVPRASLFSELGWTAADGGLNAALEAQAASRVHPDDANTAVPAPGYGILNVRLQARQQIGAWRLKQYLRVNNLLDRDYVGSVIVAEANRRYYEAAPGRNWMLGISAQYQFQ</sequence>
<organism evidence="18 19">
    <name type="scientific">Massilia agri</name>
    <dbReference type="NCBI Taxonomy" id="1886785"/>
    <lineage>
        <taxon>Bacteria</taxon>
        <taxon>Pseudomonadati</taxon>
        <taxon>Pseudomonadota</taxon>
        <taxon>Betaproteobacteria</taxon>
        <taxon>Burkholderiales</taxon>
        <taxon>Oxalobacteraceae</taxon>
        <taxon>Telluria group</taxon>
        <taxon>Massilia</taxon>
    </lineage>
</organism>
<reference evidence="18 19" key="1">
    <citation type="submission" date="2022-08" db="EMBL/GenBank/DDBJ databases">
        <title>Reclassification of Massilia species as members of the genera Telluria, Duganella, Pseudoduganella, Mokoshia gen. nov. and Zemynaea gen. nov. using orthogonal and non-orthogonal genome-based approaches.</title>
        <authorList>
            <person name="Bowman J.P."/>
        </authorList>
    </citation>
    <scope>NUCLEOTIDE SEQUENCE [LARGE SCALE GENOMIC DNA]</scope>
    <source>
        <strain evidence="18 19">JCM 31661</strain>
    </source>
</reference>
<evidence type="ECO:0000313" key="18">
    <source>
        <dbReference type="EMBL" id="MCS0599603.1"/>
    </source>
</evidence>
<comment type="similarity">
    <text evidence="2 13 14">Belongs to the TonB-dependent receptor family.</text>
</comment>
<evidence type="ECO:0000256" key="12">
    <source>
        <dbReference type="ARBA" id="ARBA00023237"/>
    </source>
</evidence>
<evidence type="ECO:0000256" key="11">
    <source>
        <dbReference type="ARBA" id="ARBA00023170"/>
    </source>
</evidence>
<evidence type="ECO:0000256" key="4">
    <source>
        <dbReference type="ARBA" id="ARBA00022452"/>
    </source>
</evidence>
<keyword evidence="9 14" id="KW-0798">TonB box</keyword>
<evidence type="ECO:0000259" key="16">
    <source>
        <dbReference type="Pfam" id="PF00593"/>
    </source>
</evidence>
<dbReference type="RefSeq" id="WP_258830596.1">
    <property type="nucleotide sequence ID" value="NZ_JANUHA010000038.1"/>
</dbReference>
<evidence type="ECO:0000259" key="17">
    <source>
        <dbReference type="Pfam" id="PF07715"/>
    </source>
</evidence>
<feature type="chain" id="PRO_5045052459" evidence="15">
    <location>
        <begin position="32"/>
        <end position="711"/>
    </location>
</feature>
<keyword evidence="12 13" id="KW-0998">Cell outer membrane</keyword>
<keyword evidence="3 13" id="KW-0813">Transport</keyword>
<evidence type="ECO:0000256" key="14">
    <source>
        <dbReference type="RuleBase" id="RU003357"/>
    </source>
</evidence>
<evidence type="ECO:0000256" key="6">
    <source>
        <dbReference type="ARBA" id="ARBA00022692"/>
    </source>
</evidence>
<dbReference type="InterPro" id="IPR000531">
    <property type="entry name" value="Beta-barrel_TonB"/>
</dbReference>
<evidence type="ECO:0000313" key="19">
    <source>
        <dbReference type="Proteomes" id="UP001206572"/>
    </source>
</evidence>
<feature type="signal peptide" evidence="15">
    <location>
        <begin position="1"/>
        <end position="31"/>
    </location>
</feature>
<dbReference type="Pfam" id="PF00593">
    <property type="entry name" value="TonB_dep_Rec_b-barrel"/>
    <property type="match status" value="1"/>
</dbReference>
<dbReference type="Gene3D" id="2.40.170.20">
    <property type="entry name" value="TonB-dependent receptor, beta-barrel domain"/>
    <property type="match status" value="1"/>
</dbReference>
<evidence type="ECO:0000256" key="15">
    <source>
        <dbReference type="SAM" id="SignalP"/>
    </source>
</evidence>
<comment type="subcellular location">
    <subcellularLocation>
        <location evidence="1 13">Cell outer membrane</location>
        <topology evidence="1 13">Multi-pass membrane protein</topology>
    </subcellularLocation>
</comment>
<keyword evidence="7" id="KW-0408">Iron</keyword>
<keyword evidence="6 13" id="KW-0812">Transmembrane</keyword>
<feature type="domain" description="TonB-dependent receptor-like beta-barrel" evidence="16">
    <location>
        <begin position="248"/>
        <end position="673"/>
    </location>
</feature>
<dbReference type="PANTHER" id="PTHR32552:SF81">
    <property type="entry name" value="TONB-DEPENDENT OUTER MEMBRANE RECEPTOR"/>
    <property type="match status" value="1"/>
</dbReference>
<dbReference type="PANTHER" id="PTHR32552">
    <property type="entry name" value="FERRICHROME IRON RECEPTOR-RELATED"/>
    <property type="match status" value="1"/>
</dbReference>
<feature type="domain" description="TonB-dependent receptor plug" evidence="17">
    <location>
        <begin position="53"/>
        <end position="162"/>
    </location>
</feature>
<dbReference type="InterPro" id="IPR036942">
    <property type="entry name" value="Beta-barrel_TonB_sf"/>
</dbReference>
<dbReference type="SUPFAM" id="SSF56935">
    <property type="entry name" value="Porins"/>
    <property type="match status" value="1"/>
</dbReference>
<dbReference type="Pfam" id="PF07715">
    <property type="entry name" value="Plug"/>
    <property type="match status" value="1"/>
</dbReference>
<gene>
    <name evidence="18" type="ORF">NX780_24980</name>
</gene>
<accession>A0ABT2ATN3</accession>
<dbReference type="Proteomes" id="UP001206572">
    <property type="component" value="Unassembled WGS sequence"/>
</dbReference>
<evidence type="ECO:0000256" key="2">
    <source>
        <dbReference type="ARBA" id="ARBA00009810"/>
    </source>
</evidence>
<evidence type="ECO:0000256" key="1">
    <source>
        <dbReference type="ARBA" id="ARBA00004571"/>
    </source>
</evidence>
<comment type="caution">
    <text evidence="18">The sequence shown here is derived from an EMBL/GenBank/DDBJ whole genome shotgun (WGS) entry which is preliminary data.</text>
</comment>
<evidence type="ECO:0000256" key="10">
    <source>
        <dbReference type="ARBA" id="ARBA00023136"/>
    </source>
</evidence>
<evidence type="ECO:0000256" key="7">
    <source>
        <dbReference type="ARBA" id="ARBA00023004"/>
    </source>
</evidence>
<evidence type="ECO:0000256" key="9">
    <source>
        <dbReference type="ARBA" id="ARBA00023077"/>
    </source>
</evidence>
<dbReference type="InterPro" id="IPR037066">
    <property type="entry name" value="Plug_dom_sf"/>
</dbReference>
<keyword evidence="8" id="KW-0406">Ion transport</keyword>
<dbReference type="Gene3D" id="2.170.130.10">
    <property type="entry name" value="TonB-dependent receptor, plug domain"/>
    <property type="match status" value="1"/>
</dbReference>
<evidence type="ECO:0000256" key="3">
    <source>
        <dbReference type="ARBA" id="ARBA00022448"/>
    </source>
</evidence>
<dbReference type="EMBL" id="JANUHA010000038">
    <property type="protein sequence ID" value="MCS0599603.1"/>
    <property type="molecule type" value="Genomic_DNA"/>
</dbReference>
<keyword evidence="11 18" id="KW-0675">Receptor</keyword>